<protein>
    <recommendedName>
        <fullName evidence="3">amidase</fullName>
        <ecNumber evidence="3">3.5.1.4</ecNumber>
    </recommendedName>
</protein>
<dbReference type="Proteomes" id="UP000028488">
    <property type="component" value="Chromosome"/>
</dbReference>
<dbReference type="AlphaFoldDB" id="A0A076ESY4"/>
<evidence type="ECO:0000256" key="1">
    <source>
        <dbReference type="ARBA" id="ARBA00001311"/>
    </source>
</evidence>
<evidence type="ECO:0000259" key="4">
    <source>
        <dbReference type="Pfam" id="PF01425"/>
    </source>
</evidence>
<evidence type="ECO:0000256" key="3">
    <source>
        <dbReference type="ARBA" id="ARBA00012922"/>
    </source>
</evidence>
<gene>
    <name evidence="5" type="ORF">EP51_28540</name>
</gene>
<keyword evidence="5" id="KW-0378">Hydrolase</keyword>
<feature type="domain" description="Amidase" evidence="4">
    <location>
        <begin position="28"/>
        <end position="414"/>
    </location>
</feature>
<reference evidence="5 6" key="1">
    <citation type="submission" date="2014-07" db="EMBL/GenBank/DDBJ databases">
        <title>Genome Sequence of Rhodococcus opacus Strain R7, a Biodegrader of Mono- and Polycyclic Aromatic Hydrocarbons.</title>
        <authorList>
            <person name="Di Gennaro P."/>
            <person name="Zampolli J."/>
            <person name="Presti I."/>
            <person name="Cappelletti M."/>
            <person name="D'Ursi P."/>
            <person name="Orro A."/>
            <person name="Mezzelani A."/>
            <person name="Milanesi L."/>
        </authorList>
    </citation>
    <scope>NUCLEOTIDE SEQUENCE [LARGE SCALE GENOMIC DNA]</scope>
    <source>
        <strain evidence="5 6">R7</strain>
    </source>
</reference>
<dbReference type="InterPro" id="IPR036928">
    <property type="entry name" value="AS_sf"/>
</dbReference>
<name>A0A076ESY4_RHOOP</name>
<dbReference type="eggNOG" id="COG0154">
    <property type="taxonomic scope" value="Bacteria"/>
</dbReference>
<comment type="similarity">
    <text evidence="2">Belongs to the amidase family.</text>
</comment>
<dbReference type="PANTHER" id="PTHR11895:SF7">
    <property type="entry name" value="GLUTAMYL-TRNA(GLN) AMIDOTRANSFERASE SUBUNIT A, MITOCHONDRIAL"/>
    <property type="match status" value="1"/>
</dbReference>
<dbReference type="GO" id="GO:0004040">
    <property type="term" value="F:amidase activity"/>
    <property type="evidence" value="ECO:0007669"/>
    <property type="project" value="UniProtKB-EC"/>
</dbReference>
<dbReference type="InterPro" id="IPR023631">
    <property type="entry name" value="Amidase_dom"/>
</dbReference>
<sequence>MTTELRSPSPLRDLAEQLATGGTTPIDVAETALARIADLDPEIHAWAHLDADGVRSAAARIQDGGRGGALWGVPVGVKDLIDVAGVPTRCGSGLRSTEPATTDADCVARARALGALPFGKTVTAEFGYFTPGPTRNPRALGHTPGGSSSGSAAAVAAGMVPLAFGTQTAGSLTRPASFCGVAGFVTAHGELPTDGITGLSPSLDTVGLLARTVPDLHFAWTALRDGARAPVLEPVAPRRLRLWSGFELGEVSREMTSALRTTADSAESAGVRCREVDAAATIVALTEHHHTVMAYEAARERAAEAAQTDKISAPLAELFAEGAATTESDYRAALAGIRETRQWLLAALDEDEAVLGPAALGAAPPGHHATGTPVLSRPWQAMGLPVVTIPGKRDSAGLPLGLQLIGRPGGEQRLFATAAWLESVL</sequence>
<dbReference type="RefSeq" id="WP_128641148.1">
    <property type="nucleotide sequence ID" value="NZ_CP008947.1"/>
</dbReference>
<dbReference type="EC" id="3.5.1.4" evidence="3"/>
<evidence type="ECO:0000313" key="5">
    <source>
        <dbReference type="EMBL" id="AII08347.1"/>
    </source>
</evidence>
<proteinExistence type="inferred from homology"/>
<evidence type="ECO:0000313" key="6">
    <source>
        <dbReference type="Proteomes" id="UP000028488"/>
    </source>
</evidence>
<evidence type="ECO:0000256" key="2">
    <source>
        <dbReference type="ARBA" id="ARBA00009199"/>
    </source>
</evidence>
<comment type="catalytic activity">
    <reaction evidence="1">
        <text>a monocarboxylic acid amide + H2O = a monocarboxylate + NH4(+)</text>
        <dbReference type="Rhea" id="RHEA:12020"/>
        <dbReference type="ChEBI" id="CHEBI:15377"/>
        <dbReference type="ChEBI" id="CHEBI:28938"/>
        <dbReference type="ChEBI" id="CHEBI:35757"/>
        <dbReference type="ChEBI" id="CHEBI:83628"/>
        <dbReference type="EC" id="3.5.1.4"/>
    </reaction>
</comment>
<dbReference type="EMBL" id="CP008947">
    <property type="protein sequence ID" value="AII08347.1"/>
    <property type="molecule type" value="Genomic_DNA"/>
</dbReference>
<dbReference type="Gene3D" id="3.90.1300.10">
    <property type="entry name" value="Amidase signature (AS) domain"/>
    <property type="match status" value="1"/>
</dbReference>
<dbReference type="SUPFAM" id="SSF75304">
    <property type="entry name" value="Amidase signature (AS) enzymes"/>
    <property type="match status" value="1"/>
</dbReference>
<accession>A0A076ESY4</accession>
<organism evidence="5 6">
    <name type="scientific">Rhodococcus opacus</name>
    <name type="common">Nocardia opaca</name>
    <dbReference type="NCBI Taxonomy" id="37919"/>
    <lineage>
        <taxon>Bacteria</taxon>
        <taxon>Bacillati</taxon>
        <taxon>Actinomycetota</taxon>
        <taxon>Actinomycetes</taxon>
        <taxon>Mycobacteriales</taxon>
        <taxon>Nocardiaceae</taxon>
        <taxon>Rhodococcus</taxon>
    </lineage>
</organism>
<dbReference type="InterPro" id="IPR000120">
    <property type="entry name" value="Amidase"/>
</dbReference>
<dbReference type="Pfam" id="PF01425">
    <property type="entry name" value="Amidase"/>
    <property type="match status" value="1"/>
</dbReference>
<dbReference type="PANTHER" id="PTHR11895">
    <property type="entry name" value="TRANSAMIDASE"/>
    <property type="match status" value="1"/>
</dbReference>